<dbReference type="PROSITE" id="PS00211">
    <property type="entry name" value="ABC_TRANSPORTER_1"/>
    <property type="match status" value="1"/>
</dbReference>
<dbReference type="CDD" id="cd03223">
    <property type="entry name" value="ABCD_peroxisomal_ALDP"/>
    <property type="match status" value="1"/>
</dbReference>
<dbReference type="SUPFAM" id="SSF52540">
    <property type="entry name" value="P-loop containing nucleoside triphosphate hydrolases"/>
    <property type="match status" value="1"/>
</dbReference>
<dbReference type="OrthoDB" id="422637at2759"/>
<evidence type="ECO:0000256" key="4">
    <source>
        <dbReference type="ARBA" id="ARBA00022989"/>
    </source>
</evidence>
<sequence>MSSDYSYHPVPVNEPTDDQTEHLDGAFINALARKDEDELLITKPIPLDTIELNNRITKHQSSFDRLFCRRFLRILRILFSPVNPNGNLILIWTLFITMSLSKEIAVYYAGIIPSKFYKVLVGQDLEGFKMVTIFSVVVVLGAGLGMSLMKLIGSFFSLSTRKVLTKHLQDRYIKSDSFYRLLVTRADIDNPDQRITQDVDRFSETLRSVCEEIMVAPVLIAYYTYQTWNLGGFLGPAMIYLYFLIGLVASKFMITPLVNLVFMKEFYEGNFRFLHVRAFQSSESIVLGWAEKAEKTRLDTVFNKLLEYTRQIIEREFVLQTFTYSFAYFGSIVSYLVIAIPIFTGAYDNVEKGELSSIISMNAFFSMYLINKFTNIIDQSAKISDLAGYTSRIGQLLEALDDINMELENVDIDHPFEEQQNSELSILFDHVSFTTPSGYKPLLSDFKFLIEQEKNVMIIGPNGSGKSSILRVMCGLWPVVRGRVLRPNLHFRQKMLMYLPQTPYLVFGSLRDQITYPMINDEKIQYATDKEVENLLAKVGLTHLKNIVSNYDAQFGLDWNKLLSPGEQQKLSFARLFFWKPVFAALDESTCLLDSTTESRFFELCKEDGITCITVSHNKNLLKYHDKVLLLDGKGHYATSDIDINGSGDIERWISHQLSNAK</sequence>
<accession>A0A9N9BGP3</accession>
<dbReference type="InterPro" id="IPR017871">
    <property type="entry name" value="ABC_transporter-like_CS"/>
</dbReference>
<organism evidence="8 9">
    <name type="scientific">Acaulospora morrowiae</name>
    <dbReference type="NCBI Taxonomy" id="94023"/>
    <lineage>
        <taxon>Eukaryota</taxon>
        <taxon>Fungi</taxon>
        <taxon>Fungi incertae sedis</taxon>
        <taxon>Mucoromycota</taxon>
        <taxon>Glomeromycotina</taxon>
        <taxon>Glomeromycetes</taxon>
        <taxon>Diversisporales</taxon>
        <taxon>Acaulosporaceae</taxon>
        <taxon>Acaulospora</taxon>
    </lineage>
</organism>
<dbReference type="GO" id="GO:0007031">
    <property type="term" value="P:peroxisome organization"/>
    <property type="evidence" value="ECO:0007669"/>
    <property type="project" value="TreeGrafter"/>
</dbReference>
<dbReference type="PANTHER" id="PTHR11384:SF59">
    <property type="entry name" value="LYSOSOMAL COBALAMIN TRANSPORTER ABCD4"/>
    <property type="match status" value="1"/>
</dbReference>
<gene>
    <name evidence="8" type="ORF">AMORRO_LOCUS6203</name>
</gene>
<dbReference type="InterPro" id="IPR003439">
    <property type="entry name" value="ABC_transporter-like_ATP-bd"/>
</dbReference>
<proteinExistence type="inferred from homology"/>
<dbReference type="GO" id="GO:0006635">
    <property type="term" value="P:fatty acid beta-oxidation"/>
    <property type="evidence" value="ECO:0007669"/>
    <property type="project" value="TreeGrafter"/>
</dbReference>
<keyword evidence="2" id="KW-0813">Transport</keyword>
<feature type="transmembrane region" description="Helical" evidence="6">
    <location>
        <begin position="131"/>
        <end position="152"/>
    </location>
</feature>
<dbReference type="SUPFAM" id="SSF90123">
    <property type="entry name" value="ABC transporter transmembrane region"/>
    <property type="match status" value="1"/>
</dbReference>
<feature type="transmembrane region" description="Helical" evidence="6">
    <location>
        <begin position="322"/>
        <end position="343"/>
    </location>
</feature>
<feature type="domain" description="ABC transporter" evidence="7">
    <location>
        <begin position="426"/>
        <end position="658"/>
    </location>
</feature>
<dbReference type="GO" id="GO:0016887">
    <property type="term" value="F:ATP hydrolysis activity"/>
    <property type="evidence" value="ECO:0007669"/>
    <property type="project" value="InterPro"/>
</dbReference>
<comment type="similarity">
    <text evidence="1">Belongs to the ABC transporter superfamily. ABCD family. Peroxisomal fatty acyl CoA transporter (TC 3.A.1.203) subfamily.</text>
</comment>
<evidence type="ECO:0000259" key="7">
    <source>
        <dbReference type="PROSITE" id="PS50893"/>
    </source>
</evidence>
<evidence type="ECO:0000256" key="6">
    <source>
        <dbReference type="SAM" id="Phobius"/>
    </source>
</evidence>
<dbReference type="GO" id="GO:0015910">
    <property type="term" value="P:long-chain fatty acid import into peroxisome"/>
    <property type="evidence" value="ECO:0007669"/>
    <property type="project" value="TreeGrafter"/>
</dbReference>
<dbReference type="PANTHER" id="PTHR11384">
    <property type="entry name" value="ATP-BINDING CASSETTE, SUB-FAMILY D MEMBER"/>
    <property type="match status" value="1"/>
</dbReference>
<keyword evidence="5 6" id="KW-0472">Membrane</keyword>
<reference evidence="8" key="1">
    <citation type="submission" date="2021-06" db="EMBL/GenBank/DDBJ databases">
        <authorList>
            <person name="Kallberg Y."/>
            <person name="Tangrot J."/>
            <person name="Rosling A."/>
        </authorList>
    </citation>
    <scope>NUCLEOTIDE SEQUENCE</scope>
    <source>
        <strain evidence="8">CL551</strain>
    </source>
</reference>
<name>A0A9N9BGP3_9GLOM</name>
<dbReference type="Pfam" id="PF06472">
    <property type="entry name" value="ABC_membrane_2"/>
    <property type="match status" value="1"/>
</dbReference>
<dbReference type="EMBL" id="CAJVPV010004032">
    <property type="protein sequence ID" value="CAG8565186.1"/>
    <property type="molecule type" value="Genomic_DNA"/>
</dbReference>
<dbReference type="Gene3D" id="3.40.50.300">
    <property type="entry name" value="P-loop containing nucleotide triphosphate hydrolases"/>
    <property type="match status" value="1"/>
</dbReference>
<keyword evidence="3 6" id="KW-0812">Transmembrane</keyword>
<evidence type="ECO:0000256" key="3">
    <source>
        <dbReference type="ARBA" id="ARBA00022692"/>
    </source>
</evidence>
<dbReference type="PROSITE" id="PS50893">
    <property type="entry name" value="ABC_TRANSPORTER_2"/>
    <property type="match status" value="1"/>
</dbReference>
<evidence type="ECO:0000256" key="2">
    <source>
        <dbReference type="ARBA" id="ARBA00022448"/>
    </source>
</evidence>
<evidence type="ECO:0000313" key="8">
    <source>
        <dbReference type="EMBL" id="CAG8565186.1"/>
    </source>
</evidence>
<dbReference type="GO" id="GO:0140359">
    <property type="term" value="F:ABC-type transporter activity"/>
    <property type="evidence" value="ECO:0007669"/>
    <property type="project" value="InterPro"/>
</dbReference>
<dbReference type="Proteomes" id="UP000789342">
    <property type="component" value="Unassembled WGS sequence"/>
</dbReference>
<dbReference type="AlphaFoldDB" id="A0A9N9BGP3"/>
<dbReference type="Pfam" id="PF00005">
    <property type="entry name" value="ABC_tran"/>
    <property type="match status" value="1"/>
</dbReference>
<dbReference type="InterPro" id="IPR050835">
    <property type="entry name" value="ABC_transporter_sub-D"/>
</dbReference>
<feature type="transmembrane region" description="Helical" evidence="6">
    <location>
        <begin position="89"/>
        <end position="110"/>
    </location>
</feature>
<dbReference type="InterPro" id="IPR027417">
    <property type="entry name" value="P-loop_NTPase"/>
</dbReference>
<keyword evidence="4 6" id="KW-1133">Transmembrane helix</keyword>
<dbReference type="GO" id="GO:0042760">
    <property type="term" value="P:very long-chain fatty acid catabolic process"/>
    <property type="evidence" value="ECO:0007669"/>
    <property type="project" value="TreeGrafter"/>
</dbReference>
<evidence type="ECO:0000256" key="1">
    <source>
        <dbReference type="ARBA" id="ARBA00008575"/>
    </source>
</evidence>
<evidence type="ECO:0000313" key="9">
    <source>
        <dbReference type="Proteomes" id="UP000789342"/>
    </source>
</evidence>
<keyword evidence="9" id="KW-1185">Reference proteome</keyword>
<dbReference type="InterPro" id="IPR011527">
    <property type="entry name" value="ABC1_TM_dom"/>
</dbReference>
<feature type="transmembrane region" description="Helical" evidence="6">
    <location>
        <begin position="239"/>
        <end position="262"/>
    </location>
</feature>
<dbReference type="GO" id="GO:0005778">
    <property type="term" value="C:peroxisomal membrane"/>
    <property type="evidence" value="ECO:0007669"/>
    <property type="project" value="TreeGrafter"/>
</dbReference>
<comment type="caution">
    <text evidence="8">The sequence shown here is derived from an EMBL/GenBank/DDBJ whole genome shotgun (WGS) entry which is preliminary data.</text>
</comment>
<protein>
    <submittedName>
        <fullName evidence="8">12629_t:CDS:1</fullName>
    </submittedName>
</protein>
<dbReference type="GO" id="GO:0005324">
    <property type="term" value="F:long-chain fatty acid transmembrane transporter activity"/>
    <property type="evidence" value="ECO:0007669"/>
    <property type="project" value="TreeGrafter"/>
</dbReference>
<dbReference type="GO" id="GO:0005524">
    <property type="term" value="F:ATP binding"/>
    <property type="evidence" value="ECO:0007669"/>
    <property type="project" value="InterPro"/>
</dbReference>
<dbReference type="InterPro" id="IPR036640">
    <property type="entry name" value="ABC1_TM_sf"/>
</dbReference>
<evidence type="ECO:0000256" key="5">
    <source>
        <dbReference type="ARBA" id="ARBA00023136"/>
    </source>
</evidence>